<gene>
    <name evidence="8" type="ORF">SAMN05216490_0959</name>
</gene>
<name>A0A1H1RBA4_MUCMA</name>
<dbReference type="AlphaFoldDB" id="A0A1H1RBA4"/>
<dbReference type="Pfam" id="PF01593">
    <property type="entry name" value="Amino_oxidase"/>
    <property type="match status" value="2"/>
</dbReference>
<dbReference type="GO" id="GO:0050361">
    <property type="term" value="F:tryptophan 2-monooxygenase activity"/>
    <property type="evidence" value="ECO:0007669"/>
    <property type="project" value="UniProtKB-EC"/>
</dbReference>
<dbReference type="GO" id="GO:0009851">
    <property type="term" value="P:auxin biosynthetic process"/>
    <property type="evidence" value="ECO:0007669"/>
    <property type="project" value="UniProtKB-KW"/>
</dbReference>
<sequence>MEKPDVLVIGAGAAGLMVAYKLTQKGKKVTVLEARNRTGGRIHTINHESFFQHAELGAEFVHGDLPVTLNLLKEAGIKYHAANGEMVRYAKGKFTESEQLIEDWDLLIERLNELKEDTNIYDFLLAEFPGDNYQSLRDGVWNYVSGYDNADPRKASAFALRKEWQNEDEDAQHRVDEGYCSMINYLAKQCREAGNNIFLSTVVKEIHWKEKQVKVITDDGISYEAGQLIIALPLGVLQANEQEMGAITFHPPIPEQTKAIQTMGFGAVIKFLLEFDKPFWENSATKKLAGKSLKPMIFLLSDEEIPTWWTQHPQRSPMLTGWLGGPAAIDKKDYTLDDLLQQALQSLSNIFRLSIDELKVNLIAWNIVNWGDEPFTRGSYSYDTVAAPEARRVLNTPIDNTLFFAGEHLYDGAAMGTVEAALTSGVVVAEKILG</sequence>
<comment type="catalytic activity">
    <reaction evidence="6">
        <text>L-tryptophan + O2 = indole-3-acetamide + CO2 + H2O</text>
        <dbReference type="Rhea" id="RHEA:16165"/>
        <dbReference type="ChEBI" id="CHEBI:15377"/>
        <dbReference type="ChEBI" id="CHEBI:15379"/>
        <dbReference type="ChEBI" id="CHEBI:16031"/>
        <dbReference type="ChEBI" id="CHEBI:16526"/>
        <dbReference type="ChEBI" id="CHEBI:57912"/>
        <dbReference type="EC" id="1.13.12.3"/>
    </reaction>
</comment>
<dbReference type="Gene3D" id="3.50.50.60">
    <property type="entry name" value="FAD/NAD(P)-binding domain"/>
    <property type="match status" value="1"/>
</dbReference>
<evidence type="ECO:0000256" key="4">
    <source>
        <dbReference type="ARBA" id="ARBA00017871"/>
    </source>
</evidence>
<dbReference type="OrthoDB" id="56323at2"/>
<evidence type="ECO:0000313" key="8">
    <source>
        <dbReference type="EMBL" id="SDS32945.1"/>
    </source>
</evidence>
<evidence type="ECO:0000256" key="2">
    <source>
        <dbReference type="ARBA" id="ARBA00005833"/>
    </source>
</evidence>
<dbReference type="InterPro" id="IPR036188">
    <property type="entry name" value="FAD/NAD-bd_sf"/>
</dbReference>
<feature type="domain" description="Amine oxidase" evidence="7">
    <location>
        <begin position="14"/>
        <end position="78"/>
    </location>
</feature>
<keyword evidence="5" id="KW-0073">Auxin biosynthesis</keyword>
<evidence type="ECO:0000259" key="7">
    <source>
        <dbReference type="Pfam" id="PF01593"/>
    </source>
</evidence>
<dbReference type="SUPFAM" id="SSF54373">
    <property type="entry name" value="FAD-linked reductases, C-terminal domain"/>
    <property type="match status" value="1"/>
</dbReference>
<feature type="domain" description="Amine oxidase" evidence="7">
    <location>
        <begin position="129"/>
        <end position="433"/>
    </location>
</feature>
<accession>A0A1H1RBA4</accession>
<keyword evidence="9" id="KW-1185">Reference proteome</keyword>
<proteinExistence type="inferred from homology"/>
<evidence type="ECO:0000256" key="5">
    <source>
        <dbReference type="ARBA" id="ARBA00023070"/>
    </source>
</evidence>
<dbReference type="EC" id="1.13.12.3" evidence="3"/>
<comment type="similarity">
    <text evidence="2">Belongs to the tryptophan 2-monooxygenase family.</text>
</comment>
<evidence type="ECO:0000256" key="1">
    <source>
        <dbReference type="ARBA" id="ARBA00004814"/>
    </source>
</evidence>
<evidence type="ECO:0000256" key="3">
    <source>
        <dbReference type="ARBA" id="ARBA00012535"/>
    </source>
</evidence>
<dbReference type="PANTHER" id="PTHR10742:SF410">
    <property type="entry name" value="LYSINE-SPECIFIC HISTONE DEMETHYLASE 2"/>
    <property type="match status" value="1"/>
</dbReference>
<reference evidence="8 9" key="1">
    <citation type="submission" date="2016-10" db="EMBL/GenBank/DDBJ databases">
        <authorList>
            <person name="de Groot N.N."/>
        </authorList>
    </citation>
    <scope>NUCLEOTIDE SEQUENCE [LARGE SCALE GENOMIC DNA]</scope>
    <source>
        <strain evidence="8 9">MP1X4</strain>
    </source>
</reference>
<evidence type="ECO:0000313" key="9">
    <source>
        <dbReference type="Proteomes" id="UP000199679"/>
    </source>
</evidence>
<dbReference type="SUPFAM" id="SSF51905">
    <property type="entry name" value="FAD/NAD(P)-binding domain"/>
    <property type="match status" value="1"/>
</dbReference>
<dbReference type="Proteomes" id="UP000199679">
    <property type="component" value="Chromosome I"/>
</dbReference>
<dbReference type="EMBL" id="LT629740">
    <property type="protein sequence ID" value="SDS32945.1"/>
    <property type="molecule type" value="Genomic_DNA"/>
</dbReference>
<comment type="pathway">
    <text evidence="1">Plant hormone metabolism; auxin biosynthesis.</text>
</comment>
<evidence type="ECO:0000256" key="6">
    <source>
        <dbReference type="ARBA" id="ARBA00047321"/>
    </source>
</evidence>
<dbReference type="PRINTS" id="PR00420">
    <property type="entry name" value="RNGMNOXGNASE"/>
</dbReference>
<dbReference type="InterPro" id="IPR002937">
    <property type="entry name" value="Amino_oxidase"/>
</dbReference>
<dbReference type="PANTHER" id="PTHR10742">
    <property type="entry name" value="FLAVIN MONOAMINE OXIDASE"/>
    <property type="match status" value="1"/>
</dbReference>
<protein>
    <recommendedName>
        <fullName evidence="4">Tryptophan 2-monooxygenase</fullName>
        <ecNumber evidence="3">1.13.12.3</ecNumber>
    </recommendedName>
</protein>
<dbReference type="RefSeq" id="WP_091369851.1">
    <property type="nucleotide sequence ID" value="NZ_LT629740.1"/>
</dbReference>
<dbReference type="STRING" id="652787.SAMN05216490_0959"/>
<dbReference type="InterPro" id="IPR050281">
    <property type="entry name" value="Flavin_monoamine_oxidase"/>
</dbReference>
<organism evidence="8 9">
    <name type="scientific">Mucilaginibacter mallensis</name>
    <dbReference type="NCBI Taxonomy" id="652787"/>
    <lineage>
        <taxon>Bacteria</taxon>
        <taxon>Pseudomonadati</taxon>
        <taxon>Bacteroidota</taxon>
        <taxon>Sphingobacteriia</taxon>
        <taxon>Sphingobacteriales</taxon>
        <taxon>Sphingobacteriaceae</taxon>
        <taxon>Mucilaginibacter</taxon>
    </lineage>
</organism>